<dbReference type="AlphaFoldDB" id="A0A1B1B7E7"/>
<dbReference type="Proteomes" id="UP000092659">
    <property type="component" value="Chromosome"/>
</dbReference>
<dbReference type="STRING" id="68214.AVL59_38595"/>
<keyword evidence="1" id="KW-1133">Transmembrane helix</keyword>
<gene>
    <name evidence="2" type="ORF">AVL59_38595</name>
</gene>
<dbReference type="KEGG" id="sgs:AVL59_38595"/>
<dbReference type="EMBL" id="CP016279">
    <property type="protein sequence ID" value="ANP54719.1"/>
    <property type="molecule type" value="Genomic_DNA"/>
</dbReference>
<feature type="transmembrane region" description="Helical" evidence="1">
    <location>
        <begin position="50"/>
        <end position="72"/>
    </location>
</feature>
<dbReference type="OrthoDB" id="4213889at2"/>
<evidence type="ECO:0000313" key="3">
    <source>
        <dbReference type="Proteomes" id="UP000092659"/>
    </source>
</evidence>
<name>A0A1B1B7E7_9ACTN</name>
<proteinExistence type="predicted"/>
<organism evidence="2 3">
    <name type="scientific">Streptomyces griseochromogenes</name>
    <dbReference type="NCBI Taxonomy" id="68214"/>
    <lineage>
        <taxon>Bacteria</taxon>
        <taxon>Bacillati</taxon>
        <taxon>Actinomycetota</taxon>
        <taxon>Actinomycetes</taxon>
        <taxon>Kitasatosporales</taxon>
        <taxon>Streptomycetaceae</taxon>
        <taxon>Streptomyces</taxon>
    </lineage>
</organism>
<reference evidence="2 3" key="1">
    <citation type="submission" date="2016-06" db="EMBL/GenBank/DDBJ databases">
        <title>Complete genome sequence of Streptomyces griseochromogenes ATCC 14511, the Blasticidin S producer.</title>
        <authorList>
            <person name="Wu L."/>
        </authorList>
    </citation>
    <scope>NUCLEOTIDE SEQUENCE [LARGE SCALE GENOMIC DNA]</scope>
    <source>
        <strain evidence="2 3">ATCC 14511</strain>
    </source>
</reference>
<evidence type="ECO:0000256" key="1">
    <source>
        <dbReference type="SAM" id="Phobius"/>
    </source>
</evidence>
<keyword evidence="1" id="KW-0812">Transmembrane</keyword>
<keyword evidence="1" id="KW-0472">Membrane</keyword>
<evidence type="ECO:0000313" key="2">
    <source>
        <dbReference type="EMBL" id="ANP54719.1"/>
    </source>
</evidence>
<protein>
    <submittedName>
        <fullName evidence="2">Uncharacterized protein</fullName>
    </submittedName>
</protein>
<accession>A0A1B1B7E7</accession>
<sequence>MMNADREMNDMTTQTDIALLLADAADGVEIGTAPVQAVLRGGRRRRARRWAVASATALVVTGTTGALAVTGLPDGGHADRQANVAKPPASAEARHVYEPQRTELARGVYKGKEWHVAVQVWGAPRNEDEAARQFDAMGELGLRPADAHRAADLVGKISYFATRGWGENQPQQVMFNSFKKFERFSGADMQSVATRLGYGGESSGRLVVGIVAKTARQVTCHWKDGTTSVAEPAEGFSAHDTGSAIRVVDGFQGANWFTCVAPEGTSYASAEVTKPDGTAYASVEVTK</sequence>